<dbReference type="AlphaFoldDB" id="A0A839Z3D7"/>
<dbReference type="Proteomes" id="UP000533469">
    <property type="component" value="Unassembled WGS sequence"/>
</dbReference>
<organism evidence="1 2">
    <name type="scientific">Ancylobacter tetraedralis</name>
    <dbReference type="NCBI Taxonomy" id="217068"/>
    <lineage>
        <taxon>Bacteria</taxon>
        <taxon>Pseudomonadati</taxon>
        <taxon>Pseudomonadota</taxon>
        <taxon>Alphaproteobacteria</taxon>
        <taxon>Hyphomicrobiales</taxon>
        <taxon>Xanthobacteraceae</taxon>
        <taxon>Ancylobacter</taxon>
    </lineage>
</organism>
<name>A0A839Z3D7_9HYPH</name>
<proteinExistence type="predicted"/>
<reference evidence="1 2" key="1">
    <citation type="submission" date="2020-08" db="EMBL/GenBank/DDBJ databases">
        <title>Genomic Encyclopedia of Type Strains, Phase IV (KMG-IV): sequencing the most valuable type-strain genomes for metagenomic binning, comparative biology and taxonomic classification.</title>
        <authorList>
            <person name="Goeker M."/>
        </authorList>
    </citation>
    <scope>NUCLEOTIDE SEQUENCE [LARGE SCALE GENOMIC DNA]</scope>
    <source>
        <strain evidence="1 2">DSM 5895</strain>
    </source>
</reference>
<gene>
    <name evidence="1" type="ORF">FHS55_000069</name>
</gene>
<evidence type="ECO:0000313" key="2">
    <source>
        <dbReference type="Proteomes" id="UP000533469"/>
    </source>
</evidence>
<comment type="caution">
    <text evidence="1">The sequence shown here is derived from an EMBL/GenBank/DDBJ whole genome shotgun (WGS) entry which is preliminary data.</text>
</comment>
<evidence type="ECO:0000313" key="1">
    <source>
        <dbReference type="EMBL" id="MBB3769483.1"/>
    </source>
</evidence>
<keyword evidence="2" id="KW-1185">Reference proteome</keyword>
<dbReference type="EMBL" id="JACICD010000001">
    <property type="protein sequence ID" value="MBB3769483.1"/>
    <property type="molecule type" value="Genomic_DNA"/>
</dbReference>
<sequence length="291" mass="31473">MSLRIAVLMARHGAVDHANALDDLNQYYATQMPGVEKRLVVCDNTLPPGHVTELAPDTVLIGAADTAREFSSLDAGIAFLGAGLMNYDYVHLTTSAFRELYTAYIERMSAAVLHAVRGRGVAIGHIDRYNEPTRLFGRSTQSWLRSSFVFLPPTELRLLGSLVSVTRASDLFSGDPAAPFRADAPLDANLRANIIGWLTGAGTGQGVEWHSRFALTPQTLPTFEAKTLAILNELSFSIRLREQGCLPVDATWLAGALSGASLGDVFAGVFPPWQVQLAERPVDAVPLDPGW</sequence>
<protein>
    <submittedName>
        <fullName evidence="1">Uncharacterized protein</fullName>
    </submittedName>
</protein>
<dbReference type="RefSeq" id="WP_183187703.1">
    <property type="nucleotide sequence ID" value="NZ_JACICD010000001.1"/>
</dbReference>
<accession>A0A839Z3D7</accession>